<gene>
    <name evidence="1" type="ORF">PVAP13_7KG342940</name>
</gene>
<proteinExistence type="predicted"/>
<evidence type="ECO:0000313" key="2">
    <source>
        <dbReference type="Proteomes" id="UP000823388"/>
    </source>
</evidence>
<evidence type="ECO:0000313" key="1">
    <source>
        <dbReference type="EMBL" id="KAG2574539.1"/>
    </source>
</evidence>
<reference evidence="1" key="1">
    <citation type="submission" date="2020-05" db="EMBL/GenBank/DDBJ databases">
        <title>WGS assembly of Panicum virgatum.</title>
        <authorList>
            <person name="Lovell J.T."/>
            <person name="Jenkins J."/>
            <person name="Shu S."/>
            <person name="Juenger T.E."/>
            <person name="Schmutz J."/>
        </authorList>
    </citation>
    <scope>NUCLEOTIDE SEQUENCE</scope>
    <source>
        <strain evidence="1">AP13</strain>
    </source>
</reference>
<dbReference type="EMBL" id="CM029049">
    <property type="protein sequence ID" value="KAG2574539.1"/>
    <property type="molecule type" value="Genomic_DNA"/>
</dbReference>
<name>A0A8T0QMS7_PANVG</name>
<dbReference type="AlphaFoldDB" id="A0A8T0QMS7"/>
<keyword evidence="2" id="KW-1185">Reference proteome</keyword>
<protein>
    <submittedName>
        <fullName evidence="1">Uncharacterized protein</fullName>
    </submittedName>
</protein>
<comment type="caution">
    <text evidence="1">The sequence shown here is derived from an EMBL/GenBank/DDBJ whole genome shotgun (WGS) entry which is preliminary data.</text>
</comment>
<dbReference type="Proteomes" id="UP000823388">
    <property type="component" value="Chromosome 7K"/>
</dbReference>
<sequence>MKNKGPRPETLKYERTHSNQMDVTHRYLSCAATVQAQRMFLFKRKNMVLGLLHQASQLLRIFHYRETPPCSGARAPGSAKYKELHSWLLPGSAQASYSSD</sequence>
<organism evidence="1 2">
    <name type="scientific">Panicum virgatum</name>
    <name type="common">Blackwell switchgrass</name>
    <dbReference type="NCBI Taxonomy" id="38727"/>
    <lineage>
        <taxon>Eukaryota</taxon>
        <taxon>Viridiplantae</taxon>
        <taxon>Streptophyta</taxon>
        <taxon>Embryophyta</taxon>
        <taxon>Tracheophyta</taxon>
        <taxon>Spermatophyta</taxon>
        <taxon>Magnoliopsida</taxon>
        <taxon>Liliopsida</taxon>
        <taxon>Poales</taxon>
        <taxon>Poaceae</taxon>
        <taxon>PACMAD clade</taxon>
        <taxon>Panicoideae</taxon>
        <taxon>Panicodae</taxon>
        <taxon>Paniceae</taxon>
        <taxon>Panicinae</taxon>
        <taxon>Panicum</taxon>
        <taxon>Panicum sect. Hiantes</taxon>
    </lineage>
</organism>
<accession>A0A8T0QMS7</accession>